<proteinExistence type="predicted"/>
<evidence type="ECO:0000259" key="4">
    <source>
        <dbReference type="Pfam" id="PF25796"/>
    </source>
</evidence>
<organism evidence="5 6">
    <name type="scientific">Paludifilum halophilum</name>
    <dbReference type="NCBI Taxonomy" id="1642702"/>
    <lineage>
        <taxon>Bacteria</taxon>
        <taxon>Bacillati</taxon>
        <taxon>Bacillota</taxon>
        <taxon>Bacilli</taxon>
        <taxon>Bacillales</taxon>
        <taxon>Thermoactinomycetaceae</taxon>
        <taxon>Paludifilum</taxon>
    </lineage>
</organism>
<keyword evidence="6" id="KW-1185">Reference proteome</keyword>
<dbReference type="InterPro" id="IPR047679">
    <property type="entry name" value="BREX_BrxC"/>
</dbReference>
<feature type="domain" description="Probable ATP-binding protein BrxC 4th six-stranded beta-sheet" evidence="4">
    <location>
        <begin position="563"/>
        <end position="729"/>
    </location>
</feature>
<dbReference type="Pfam" id="PF25796">
    <property type="entry name" value="BREX_BrxC_4th"/>
    <property type="match status" value="1"/>
</dbReference>
<dbReference type="InterPro" id="IPR058038">
    <property type="entry name" value="BREX_BrxC_wHTH"/>
</dbReference>
<dbReference type="EMBL" id="NOWF01000005">
    <property type="protein sequence ID" value="OYD07752.1"/>
    <property type="molecule type" value="Genomic_DNA"/>
</dbReference>
<dbReference type="InterPro" id="IPR058037">
    <property type="entry name" value="BREX_BrxC_helical"/>
</dbReference>
<keyword evidence="1" id="KW-0175">Coiled coil</keyword>
<dbReference type="AlphaFoldDB" id="A0A235B688"/>
<evidence type="ECO:0000313" key="6">
    <source>
        <dbReference type="Proteomes" id="UP000215459"/>
    </source>
</evidence>
<dbReference type="NCBIfam" id="NF033441">
    <property type="entry name" value="BREX_BrxC"/>
    <property type="match status" value="1"/>
</dbReference>
<feature type="coiled-coil region" evidence="1">
    <location>
        <begin position="1027"/>
        <end position="1093"/>
    </location>
</feature>
<sequence length="1169" mass="134932">MLQDTFTIKELFSKNIERNINGVVQAGQIDEVTKDDELREYVMTKEIEENMVYFYQNYVKSLEQPTTAIGAWISGFFGSGKSHFLKILSYLLDGQTVYGKKPVDYFADKTDNQALLEQMKRVATYDTHSILFNIDSKASAHNRPGDEKEMIVEVFLKAFNEHLGYSSTLWIADMERQIAAVGDYEVFKSTFEEVDGTPWENSRQQIKFKRKSFKETLKRMDFDEATADDLLASANRDFSISSEEFAQLVASHCQTQGPRYRLNFLVDEIGQYIGDNRRLMLNLQTVVEDLGKACGGRVWVLVTSQEQIGSVTKIAGFDDYSKIQGRFPTRINLTSSNTDEVIRRRLLEKTDPAADELHSRFDMEEQSLQNLLAFDGNRSALNSGYHSAEDFVSFYPFVPYQIELLQKVFEKVRNQGEAGAHLAHGERSLLNAVQEVALQLKEEGTDRLARFSQFYQTIRRFLDGSIVSTISRARSREGIEDFDIEVLKVLYMVKGVREIDATVENITTLMIDSVDAIKADVNKQVRGSLYRLKNKVLIQEDAHQTFTFLSDDEQEVQREVERTSINEANIDARLGKYFFNEIYSAPRFLYNKEPFDFNKKFNEYVKGTSSHDLTLWVITRNFSDEEARLQSHNGVAIMRIPDEQAKTFEEALESTERIDSYLRVKNTTNLSEEYRKIFNHLRDQQQEFERQGYDKLKSACQEAVFYIDGRDYTFSGTVESQVNEALKKLVENAYPKWGYIEESVPLNDTHKTILDWARQGLPHSTTAGGRANQLAFDEVNRFLERQHRAILKQLYEVFTRKPYGWNEANIAGLVAALDHAGKVELTYLNEPLHADHPDYVKRLTKKADLEKVQLKVKEGLSPRVRGDIADLLQEVFNYYEPVDTYQDGARLLRERIGNVKQEAEAMEGKGRTSDPAYPYPNREEIGSIREQMESLLEIHDSKTFVHQTIDAFDDILDGVEQLEHYRSFYNGKGKELFDQAVTLLKRRADDLITFDRDHEVLKNRRAIEAILQNPDPYREIPHLAGLCERLKKRLNELVKEEAEKVREQIEEMEDAVERMEAENATQSDAVSLIREAKAQFQVYREEVNQAENRSTLSTYREKAATDYTRLQEELVRVTDGEEVIRVSLSEWVPTAGKQLNDEKELEAFLDEFRSYLQSSLQKGKIHIIK</sequence>
<name>A0A235B688_9BACL</name>
<gene>
    <name evidence="5" type="ORF">CHM34_09785</name>
</gene>
<comment type="caution">
    <text evidence="5">The sequence shown here is derived from an EMBL/GenBank/DDBJ whole genome shotgun (WGS) entry which is preliminary data.</text>
</comment>
<evidence type="ECO:0000256" key="1">
    <source>
        <dbReference type="SAM" id="Coils"/>
    </source>
</evidence>
<protein>
    <recommendedName>
        <fullName evidence="7">ATPase</fullName>
    </recommendedName>
</protein>
<evidence type="ECO:0000259" key="2">
    <source>
        <dbReference type="Pfam" id="PF25791"/>
    </source>
</evidence>
<feature type="domain" description="Probable ATP-binding protein BrxC alpha-helical" evidence="3">
    <location>
        <begin position="868"/>
        <end position="990"/>
    </location>
</feature>
<evidence type="ECO:0000313" key="5">
    <source>
        <dbReference type="EMBL" id="OYD07752.1"/>
    </source>
</evidence>
<reference evidence="5 6" key="1">
    <citation type="submission" date="2017-07" db="EMBL/GenBank/DDBJ databases">
        <title>The genome sequence of Paludifilum halophilum highlights mechanisms for microbial adaptation to high salt environemnts.</title>
        <authorList>
            <person name="Belbahri L."/>
        </authorList>
    </citation>
    <scope>NUCLEOTIDE SEQUENCE [LARGE SCALE GENOMIC DNA]</scope>
    <source>
        <strain evidence="5 6">DSM 102817</strain>
    </source>
</reference>
<dbReference type="Pfam" id="PF25792">
    <property type="entry name" value="BREX_BrxC_helical"/>
    <property type="match status" value="1"/>
</dbReference>
<dbReference type="OrthoDB" id="3201900at2"/>
<feature type="domain" description="Probable ATP-binding protein BrxC winged helix-turn-helix" evidence="2">
    <location>
        <begin position="739"/>
        <end position="857"/>
    </location>
</feature>
<dbReference type="Proteomes" id="UP000215459">
    <property type="component" value="Unassembled WGS sequence"/>
</dbReference>
<dbReference type="InterPro" id="IPR058036">
    <property type="entry name" value="BREX_BrxC_4th"/>
</dbReference>
<accession>A0A235B688</accession>
<dbReference type="RefSeq" id="WP_094264422.1">
    <property type="nucleotide sequence ID" value="NZ_NOWF01000005.1"/>
</dbReference>
<evidence type="ECO:0008006" key="7">
    <source>
        <dbReference type="Google" id="ProtNLM"/>
    </source>
</evidence>
<evidence type="ECO:0000259" key="3">
    <source>
        <dbReference type="Pfam" id="PF25792"/>
    </source>
</evidence>
<dbReference type="Pfam" id="PF25791">
    <property type="entry name" value="WHD_BREX_BrxC"/>
    <property type="match status" value="1"/>
</dbReference>